<dbReference type="AlphaFoldDB" id="A0A4Q0ZEK8"/>
<accession>A0A4Q0ZEK8</accession>
<reference evidence="2 3" key="1">
    <citation type="submission" date="2017-10" db="EMBL/GenBank/DDBJ databases">
        <title>Genomics of the genus Arcobacter.</title>
        <authorList>
            <person name="Perez-Cataluna A."/>
            <person name="Figueras M.J."/>
        </authorList>
    </citation>
    <scope>NUCLEOTIDE SEQUENCE [LARGE SCALE GENOMIC DNA]</scope>
    <source>
        <strain evidence="2 3">F26</strain>
    </source>
</reference>
<dbReference type="RefSeq" id="WP_128986221.1">
    <property type="nucleotide sequence ID" value="NZ_PDJZ01000004.1"/>
</dbReference>
<evidence type="ECO:0000313" key="3">
    <source>
        <dbReference type="Proteomes" id="UP000290870"/>
    </source>
</evidence>
<name>A0A4Q0ZEK8_9BACT</name>
<evidence type="ECO:0000313" key="2">
    <source>
        <dbReference type="EMBL" id="RXJ84759.1"/>
    </source>
</evidence>
<feature type="coiled-coil region" evidence="1">
    <location>
        <begin position="27"/>
        <end position="59"/>
    </location>
</feature>
<protein>
    <submittedName>
        <fullName evidence="2">Uncharacterized protein</fullName>
    </submittedName>
</protein>
<keyword evidence="1" id="KW-0175">Coiled coil</keyword>
<gene>
    <name evidence="2" type="ORF">CRU90_05225</name>
</gene>
<comment type="caution">
    <text evidence="2">The sequence shown here is derived from an EMBL/GenBank/DDBJ whole genome shotgun (WGS) entry which is preliminary data.</text>
</comment>
<dbReference type="EMBL" id="PDJZ01000004">
    <property type="protein sequence ID" value="RXJ84759.1"/>
    <property type="molecule type" value="Genomic_DNA"/>
</dbReference>
<dbReference type="Proteomes" id="UP000290870">
    <property type="component" value="Unassembled WGS sequence"/>
</dbReference>
<evidence type="ECO:0000256" key="1">
    <source>
        <dbReference type="SAM" id="Coils"/>
    </source>
</evidence>
<organism evidence="2 3">
    <name type="scientific">Arcobacter cloacae</name>
    <dbReference type="NCBI Taxonomy" id="1054034"/>
    <lineage>
        <taxon>Bacteria</taxon>
        <taxon>Pseudomonadati</taxon>
        <taxon>Campylobacterota</taxon>
        <taxon>Epsilonproteobacteria</taxon>
        <taxon>Campylobacterales</taxon>
        <taxon>Arcobacteraceae</taxon>
        <taxon>Arcobacter</taxon>
    </lineage>
</organism>
<sequence length="155" mass="17767">MKDLMRDLQVVIFYEASIRTLEELGIKEEYEVECQKALKEIAERNERIAEDIAKDLERETTLYMFSRASLAIESSRPDRFILSAFGWADSEKGFDYWYEMTKKFCESHPLVGTEDNEEDSIKCDKCGSTNVSVGSFGDRTGVTCKDCGETRLLVD</sequence>
<proteinExistence type="predicted"/>